<gene>
    <name evidence="1" type="ORF">BDFB_014863</name>
</gene>
<proteinExistence type="predicted"/>
<evidence type="ECO:0000313" key="1">
    <source>
        <dbReference type="EMBL" id="RZB54432.1"/>
    </source>
</evidence>
<dbReference type="Proteomes" id="UP000292052">
    <property type="component" value="Unassembled WGS sequence"/>
</dbReference>
<protein>
    <submittedName>
        <fullName evidence="1">Uncharacterized protein</fullName>
    </submittedName>
</protein>
<evidence type="ECO:0000313" key="2">
    <source>
        <dbReference type="Proteomes" id="UP000292052"/>
    </source>
</evidence>
<sequence length="20" mass="2218">MCLSKRIIGTTINSEFVCDS</sequence>
<keyword evidence="2" id="KW-1185">Reference proteome</keyword>
<name>A0A482VED2_ASBVE</name>
<organism evidence="1 2">
    <name type="scientific">Asbolus verrucosus</name>
    <name type="common">Desert ironclad beetle</name>
    <dbReference type="NCBI Taxonomy" id="1661398"/>
    <lineage>
        <taxon>Eukaryota</taxon>
        <taxon>Metazoa</taxon>
        <taxon>Ecdysozoa</taxon>
        <taxon>Arthropoda</taxon>
        <taxon>Hexapoda</taxon>
        <taxon>Insecta</taxon>
        <taxon>Pterygota</taxon>
        <taxon>Neoptera</taxon>
        <taxon>Endopterygota</taxon>
        <taxon>Coleoptera</taxon>
        <taxon>Polyphaga</taxon>
        <taxon>Cucujiformia</taxon>
        <taxon>Tenebrionidae</taxon>
        <taxon>Pimeliinae</taxon>
        <taxon>Asbolus</taxon>
    </lineage>
</organism>
<dbReference type="AlphaFoldDB" id="A0A482VED2"/>
<dbReference type="EMBL" id="QDEB01110627">
    <property type="protein sequence ID" value="RZB54432.1"/>
    <property type="molecule type" value="Genomic_DNA"/>
</dbReference>
<reference evidence="1 2" key="1">
    <citation type="submission" date="2017-03" db="EMBL/GenBank/DDBJ databases">
        <title>Genome of the blue death feigning beetle - Asbolus verrucosus.</title>
        <authorList>
            <person name="Rider S.D."/>
        </authorList>
    </citation>
    <scope>NUCLEOTIDE SEQUENCE [LARGE SCALE GENOMIC DNA]</scope>
    <source>
        <strain evidence="1">Butters</strain>
        <tissue evidence="1">Head and leg muscle</tissue>
    </source>
</reference>
<accession>A0A482VED2</accession>
<comment type="caution">
    <text evidence="1">The sequence shown here is derived from an EMBL/GenBank/DDBJ whole genome shotgun (WGS) entry which is preliminary data.</text>
</comment>